<reference evidence="2 3" key="1">
    <citation type="submission" date="2021-05" db="EMBL/GenBank/DDBJ databases">
        <title>Novel Bacillus species.</title>
        <authorList>
            <person name="Liu G."/>
        </authorList>
    </citation>
    <scope>NUCLEOTIDE SEQUENCE [LARGE SCALE GENOMIC DNA]</scope>
    <source>
        <strain evidence="3">FJAT-49780</strain>
    </source>
</reference>
<gene>
    <name evidence="2" type="ORF">KHA97_09720</name>
</gene>
<feature type="region of interest" description="Disordered" evidence="1">
    <location>
        <begin position="117"/>
        <end position="140"/>
    </location>
</feature>
<dbReference type="AlphaFoldDB" id="A0A942YH27"/>
<comment type="caution">
    <text evidence="2">The sequence shown here is derived from an EMBL/GenBank/DDBJ whole genome shotgun (WGS) entry which is preliminary data.</text>
</comment>
<dbReference type="Proteomes" id="UP000681414">
    <property type="component" value="Unassembled WGS sequence"/>
</dbReference>
<protein>
    <submittedName>
        <fullName evidence="2">Uncharacterized protein</fullName>
    </submittedName>
</protein>
<organism evidence="2 3">
    <name type="scientific">Lederbergia citri</name>
    <dbReference type="NCBI Taxonomy" id="2833580"/>
    <lineage>
        <taxon>Bacteria</taxon>
        <taxon>Bacillati</taxon>
        <taxon>Bacillota</taxon>
        <taxon>Bacilli</taxon>
        <taxon>Bacillales</taxon>
        <taxon>Bacillaceae</taxon>
        <taxon>Lederbergia</taxon>
    </lineage>
</organism>
<sequence>MATNLELAERLVRRFKGVPNFDITDAQELVDDSLQVHELDPSADVPNDKTNLVLLYAQAEGAWQIALSTAHYFQYQDGEESVDKSMISEQYRKLAKDLRADYDRAKSVNTGAGFHTAARIDRPHTTPPTGGNRRRRWITG</sequence>
<evidence type="ECO:0000256" key="1">
    <source>
        <dbReference type="SAM" id="MobiDB-lite"/>
    </source>
</evidence>
<proteinExistence type="predicted"/>
<name>A0A942YH27_9BACI</name>
<keyword evidence="3" id="KW-1185">Reference proteome</keyword>
<dbReference type="RefSeq" id="WP_213124562.1">
    <property type="nucleotide sequence ID" value="NZ_JAGYPG010000002.1"/>
</dbReference>
<evidence type="ECO:0000313" key="2">
    <source>
        <dbReference type="EMBL" id="MBS4195334.1"/>
    </source>
</evidence>
<accession>A0A942YH27</accession>
<dbReference type="EMBL" id="JAGYPG010000002">
    <property type="protein sequence ID" value="MBS4195334.1"/>
    <property type="molecule type" value="Genomic_DNA"/>
</dbReference>
<evidence type="ECO:0000313" key="3">
    <source>
        <dbReference type="Proteomes" id="UP000681414"/>
    </source>
</evidence>